<dbReference type="InterPro" id="IPR050416">
    <property type="entry name" value="FAD-linked_Oxidoreductase"/>
</dbReference>
<dbReference type="GO" id="GO:0016491">
    <property type="term" value="F:oxidoreductase activity"/>
    <property type="evidence" value="ECO:0007669"/>
    <property type="project" value="UniProtKB-KW"/>
</dbReference>
<keyword evidence="3" id="KW-0274">FAD</keyword>
<dbReference type="InterPro" id="IPR036318">
    <property type="entry name" value="FAD-bd_PCMH-like_sf"/>
</dbReference>
<feature type="domain" description="FAD-binding PCMH-type" evidence="6">
    <location>
        <begin position="67"/>
        <end position="239"/>
    </location>
</feature>
<evidence type="ECO:0000256" key="2">
    <source>
        <dbReference type="ARBA" id="ARBA00022630"/>
    </source>
</evidence>
<evidence type="ECO:0000313" key="8">
    <source>
        <dbReference type="Proteomes" id="UP000054166"/>
    </source>
</evidence>
<proteinExistence type="inferred from homology"/>
<dbReference type="EMBL" id="KN833023">
    <property type="protein sequence ID" value="KIM77618.1"/>
    <property type="molecule type" value="Genomic_DNA"/>
</dbReference>
<comment type="similarity">
    <text evidence="1">Belongs to the oxygen-dependent FAD-linked oxidoreductase family.</text>
</comment>
<evidence type="ECO:0000256" key="5">
    <source>
        <dbReference type="SAM" id="SignalP"/>
    </source>
</evidence>
<dbReference type="Pfam" id="PF01565">
    <property type="entry name" value="FAD_binding_4"/>
    <property type="match status" value="1"/>
</dbReference>
<keyword evidence="2" id="KW-0285">Flavoprotein</keyword>
<dbReference type="InterPro" id="IPR016166">
    <property type="entry name" value="FAD-bd_PCMH"/>
</dbReference>
<protein>
    <recommendedName>
        <fullName evidence="6">FAD-binding PCMH-type domain-containing protein</fullName>
    </recommendedName>
</protein>
<reference evidence="7 8" key="1">
    <citation type="submission" date="2014-04" db="EMBL/GenBank/DDBJ databases">
        <authorList>
            <consortium name="DOE Joint Genome Institute"/>
            <person name="Kuo A."/>
            <person name="Tarkka M."/>
            <person name="Buscot F."/>
            <person name="Kohler A."/>
            <person name="Nagy L.G."/>
            <person name="Floudas D."/>
            <person name="Copeland A."/>
            <person name="Barry K.W."/>
            <person name="Cichocki N."/>
            <person name="Veneault-Fourrey C."/>
            <person name="LaButti K."/>
            <person name="Lindquist E.A."/>
            <person name="Lipzen A."/>
            <person name="Lundell T."/>
            <person name="Morin E."/>
            <person name="Murat C."/>
            <person name="Sun H."/>
            <person name="Tunlid A."/>
            <person name="Henrissat B."/>
            <person name="Grigoriev I.V."/>
            <person name="Hibbett D.S."/>
            <person name="Martin F."/>
            <person name="Nordberg H.P."/>
            <person name="Cantor M.N."/>
            <person name="Hua S.X."/>
        </authorList>
    </citation>
    <scope>NUCLEOTIDE SEQUENCE [LARGE SCALE GENOMIC DNA]</scope>
    <source>
        <strain evidence="7 8">F 1598</strain>
    </source>
</reference>
<dbReference type="InterPro" id="IPR016169">
    <property type="entry name" value="FAD-bd_PCMH_sub2"/>
</dbReference>
<dbReference type="SUPFAM" id="SSF56176">
    <property type="entry name" value="FAD-binding/transporter-associated domain-like"/>
    <property type="match status" value="1"/>
</dbReference>
<feature type="signal peptide" evidence="5">
    <location>
        <begin position="1"/>
        <end position="25"/>
    </location>
</feature>
<dbReference type="STRING" id="765440.A0A0C3AUM7"/>
<evidence type="ECO:0000256" key="3">
    <source>
        <dbReference type="ARBA" id="ARBA00022827"/>
    </source>
</evidence>
<evidence type="ECO:0000313" key="7">
    <source>
        <dbReference type="EMBL" id="KIM77618.1"/>
    </source>
</evidence>
<dbReference type="Proteomes" id="UP000054166">
    <property type="component" value="Unassembled WGS sequence"/>
</dbReference>
<dbReference type="GO" id="GO:0071949">
    <property type="term" value="F:FAD binding"/>
    <property type="evidence" value="ECO:0007669"/>
    <property type="project" value="InterPro"/>
</dbReference>
<dbReference type="Gene3D" id="3.30.465.10">
    <property type="match status" value="1"/>
</dbReference>
<keyword evidence="5" id="KW-0732">Signal</keyword>
<name>A0A0C3AUM7_PILCF</name>
<gene>
    <name evidence="7" type="ORF">PILCRDRAFT_615179</name>
</gene>
<dbReference type="OrthoDB" id="2151789at2759"/>
<dbReference type="InParanoid" id="A0A0C3AUM7"/>
<reference evidence="8" key="2">
    <citation type="submission" date="2015-01" db="EMBL/GenBank/DDBJ databases">
        <title>Evolutionary Origins and Diversification of the Mycorrhizal Mutualists.</title>
        <authorList>
            <consortium name="DOE Joint Genome Institute"/>
            <consortium name="Mycorrhizal Genomics Consortium"/>
            <person name="Kohler A."/>
            <person name="Kuo A."/>
            <person name="Nagy L.G."/>
            <person name="Floudas D."/>
            <person name="Copeland A."/>
            <person name="Barry K.W."/>
            <person name="Cichocki N."/>
            <person name="Veneault-Fourrey C."/>
            <person name="LaButti K."/>
            <person name="Lindquist E.A."/>
            <person name="Lipzen A."/>
            <person name="Lundell T."/>
            <person name="Morin E."/>
            <person name="Murat C."/>
            <person name="Riley R."/>
            <person name="Ohm R."/>
            <person name="Sun H."/>
            <person name="Tunlid A."/>
            <person name="Henrissat B."/>
            <person name="Grigoriev I.V."/>
            <person name="Hibbett D.S."/>
            <person name="Martin F."/>
        </authorList>
    </citation>
    <scope>NUCLEOTIDE SEQUENCE [LARGE SCALE GENOMIC DNA]</scope>
    <source>
        <strain evidence="8">F 1598</strain>
    </source>
</reference>
<feature type="chain" id="PRO_5002161146" description="FAD-binding PCMH-type domain-containing protein" evidence="5">
    <location>
        <begin position="26"/>
        <end position="480"/>
    </location>
</feature>
<dbReference type="PANTHER" id="PTHR42973">
    <property type="entry name" value="BINDING OXIDOREDUCTASE, PUTATIVE (AFU_ORTHOLOGUE AFUA_1G17690)-RELATED"/>
    <property type="match status" value="1"/>
</dbReference>
<dbReference type="AlphaFoldDB" id="A0A0C3AUM7"/>
<dbReference type="PROSITE" id="PS51387">
    <property type="entry name" value="FAD_PCMH"/>
    <property type="match status" value="1"/>
</dbReference>
<evidence type="ECO:0000259" key="6">
    <source>
        <dbReference type="PROSITE" id="PS51387"/>
    </source>
</evidence>
<sequence length="480" mass="51855">MARDRCLFVFACGLLVASSITIVHATSPSNSSKNACQLLAQSLGSKVQSDGAQYNTSAQGAWNFFNQLDRPTCIVFPQNASDVSVAMEAIYNSDSHYAVRGGGHSAMPGWNTIQDGVLIDFSLMKSFSYDAEQDSISIEPGVLWNEVYDGLQSQGVSPVGGRETGVGVSGLLLGGGLSYLSSAHGFACDNYRAIDVVLPSGELVTATRTNQYSDLLRALKGGGSRFGIATRFEVNAIHTGTSADKIWFGGSVIYPNSSSSEMLKALDNFIYSNRDSKAVILMGFSYENVAGAISTLAYATPFYNGTWAEFNRTFAEFLAIPAITTTLGPLSYNDITKILPPDAAESEGHLYGASSLYPSQGLFEEAFIHWSNFSAQSQIDISNANGGTAFSPPNGAYAAVQLAKDFFVGVTSVSPELRDGIKLLFSQIPRSPGLPLYLNESDETQDALKTYNWYQQLKKVYEKYDPTRFNVRRLFGPNGL</sequence>
<evidence type="ECO:0000256" key="4">
    <source>
        <dbReference type="ARBA" id="ARBA00023002"/>
    </source>
</evidence>
<dbReference type="HOGENOM" id="CLU_018354_1_1_1"/>
<accession>A0A0C3AUM7</accession>
<dbReference type="PANTHER" id="PTHR42973:SF13">
    <property type="entry name" value="FAD-BINDING PCMH-TYPE DOMAIN-CONTAINING PROTEIN"/>
    <property type="match status" value="1"/>
</dbReference>
<keyword evidence="8" id="KW-1185">Reference proteome</keyword>
<dbReference type="InterPro" id="IPR006094">
    <property type="entry name" value="Oxid_FAD_bind_N"/>
</dbReference>
<keyword evidence="4" id="KW-0560">Oxidoreductase</keyword>
<evidence type="ECO:0000256" key="1">
    <source>
        <dbReference type="ARBA" id="ARBA00005466"/>
    </source>
</evidence>
<dbReference type="Gene3D" id="3.40.462.20">
    <property type="match status" value="1"/>
</dbReference>
<organism evidence="7 8">
    <name type="scientific">Piloderma croceum (strain F 1598)</name>
    <dbReference type="NCBI Taxonomy" id="765440"/>
    <lineage>
        <taxon>Eukaryota</taxon>
        <taxon>Fungi</taxon>
        <taxon>Dikarya</taxon>
        <taxon>Basidiomycota</taxon>
        <taxon>Agaricomycotina</taxon>
        <taxon>Agaricomycetes</taxon>
        <taxon>Agaricomycetidae</taxon>
        <taxon>Atheliales</taxon>
        <taxon>Atheliaceae</taxon>
        <taxon>Piloderma</taxon>
    </lineage>
</organism>